<organism evidence="3 4">
    <name type="scientific">Populus alba x Populus x berolinensis</name>
    <dbReference type="NCBI Taxonomy" id="444605"/>
    <lineage>
        <taxon>Eukaryota</taxon>
        <taxon>Viridiplantae</taxon>
        <taxon>Streptophyta</taxon>
        <taxon>Embryophyta</taxon>
        <taxon>Tracheophyta</taxon>
        <taxon>Spermatophyta</taxon>
        <taxon>Magnoliopsida</taxon>
        <taxon>eudicotyledons</taxon>
        <taxon>Gunneridae</taxon>
        <taxon>Pentapetalae</taxon>
        <taxon>rosids</taxon>
        <taxon>fabids</taxon>
        <taxon>Malpighiales</taxon>
        <taxon>Salicaceae</taxon>
        <taxon>Saliceae</taxon>
        <taxon>Populus</taxon>
    </lineage>
</organism>
<keyword evidence="4" id="KW-1185">Reference proteome</keyword>
<dbReference type="EMBL" id="JAQIZT010000014">
    <property type="protein sequence ID" value="KAJ6972343.1"/>
    <property type="molecule type" value="Genomic_DNA"/>
</dbReference>
<dbReference type="EMBL" id="JAQIZT010000014">
    <property type="protein sequence ID" value="KAJ6972294.1"/>
    <property type="molecule type" value="Genomic_DNA"/>
</dbReference>
<reference evidence="3" key="1">
    <citation type="journal article" date="2023" name="Mol. Ecol. Resour.">
        <title>Chromosome-level genome assembly of a triploid poplar Populus alba 'Berolinensis'.</title>
        <authorList>
            <person name="Chen S."/>
            <person name="Yu Y."/>
            <person name="Wang X."/>
            <person name="Wang S."/>
            <person name="Zhang T."/>
            <person name="Zhou Y."/>
            <person name="He R."/>
            <person name="Meng N."/>
            <person name="Wang Y."/>
            <person name="Liu W."/>
            <person name="Liu Z."/>
            <person name="Liu J."/>
            <person name="Guo Q."/>
            <person name="Huang H."/>
            <person name="Sederoff R.R."/>
            <person name="Wang G."/>
            <person name="Qu G."/>
            <person name="Chen S."/>
        </authorList>
    </citation>
    <scope>NUCLEOTIDE SEQUENCE</scope>
    <source>
        <strain evidence="3">SC-2020</strain>
    </source>
</reference>
<proteinExistence type="predicted"/>
<sequence>MDNEKGESSGGDNAGANDGTRKKLSQEGAEALKECLEENKGDHNKCKSKIDALESSSAPRKRPLLPLILKSDSLTDVQNRVVVVTH</sequence>
<evidence type="ECO:0000256" key="1">
    <source>
        <dbReference type="SAM" id="MobiDB-lite"/>
    </source>
</evidence>
<dbReference type="PANTHER" id="PTHR36856:SF2">
    <property type="match status" value="1"/>
</dbReference>
<evidence type="ECO:0000313" key="2">
    <source>
        <dbReference type="EMBL" id="KAJ6972294.1"/>
    </source>
</evidence>
<accession>A0AAD6LS87</accession>
<dbReference type="PANTHER" id="PTHR36856">
    <property type="entry name" value="OS07G0175200 PROTEIN"/>
    <property type="match status" value="1"/>
</dbReference>
<dbReference type="AlphaFoldDB" id="A0AAD6LS87"/>
<evidence type="ECO:0000313" key="4">
    <source>
        <dbReference type="Proteomes" id="UP001164929"/>
    </source>
</evidence>
<gene>
    <name evidence="2" type="ORF">NC653_032767</name>
    <name evidence="3" type="ORF">NC653_032811</name>
</gene>
<protein>
    <submittedName>
        <fullName evidence="3">Uncharacterized protein</fullName>
    </submittedName>
</protein>
<feature type="region of interest" description="Disordered" evidence="1">
    <location>
        <begin position="1"/>
        <end position="27"/>
    </location>
</feature>
<dbReference type="Proteomes" id="UP001164929">
    <property type="component" value="Chromosome 14"/>
</dbReference>
<name>A0AAD6LS87_9ROSI</name>
<evidence type="ECO:0000313" key="3">
    <source>
        <dbReference type="EMBL" id="KAJ6972343.1"/>
    </source>
</evidence>
<comment type="caution">
    <text evidence="3">The sequence shown here is derived from an EMBL/GenBank/DDBJ whole genome shotgun (WGS) entry which is preliminary data.</text>
</comment>